<dbReference type="Proteomes" id="UP001327560">
    <property type="component" value="Chromosome 7"/>
</dbReference>
<keyword evidence="4" id="KW-0804">Transcription</keyword>
<dbReference type="InterPro" id="IPR001005">
    <property type="entry name" value="SANT/Myb"/>
</dbReference>
<comment type="subcellular location">
    <subcellularLocation>
        <location evidence="1">Nucleus</location>
    </subcellularLocation>
</comment>
<dbReference type="GO" id="GO:0003677">
    <property type="term" value="F:DNA binding"/>
    <property type="evidence" value="ECO:0007669"/>
    <property type="project" value="UniProtKB-KW"/>
</dbReference>
<dbReference type="PANTHER" id="PTHR47074">
    <property type="entry name" value="BNAC02G40300D PROTEIN"/>
    <property type="match status" value="1"/>
</dbReference>
<dbReference type="InterPro" id="IPR052929">
    <property type="entry name" value="RNase_H-like_EbsB-rel"/>
</dbReference>
<evidence type="ECO:0000256" key="4">
    <source>
        <dbReference type="ARBA" id="ARBA00023163"/>
    </source>
</evidence>
<keyword evidence="3" id="KW-0238">DNA-binding</keyword>
<accession>A0AAQ3QJN0</accession>
<dbReference type="Pfam" id="PF00249">
    <property type="entry name" value="Myb_DNA-binding"/>
    <property type="match status" value="1"/>
</dbReference>
<dbReference type="GO" id="GO:0005634">
    <property type="term" value="C:nucleus"/>
    <property type="evidence" value="ECO:0007669"/>
    <property type="project" value="UniProtKB-SubCell"/>
</dbReference>
<dbReference type="SUPFAM" id="SSF46689">
    <property type="entry name" value="Homeodomain-like"/>
    <property type="match status" value="1"/>
</dbReference>
<dbReference type="InterPro" id="IPR012337">
    <property type="entry name" value="RNaseH-like_sf"/>
</dbReference>
<dbReference type="SMART" id="SM00717">
    <property type="entry name" value="SANT"/>
    <property type="match status" value="1"/>
</dbReference>
<evidence type="ECO:0000256" key="5">
    <source>
        <dbReference type="ARBA" id="ARBA00023242"/>
    </source>
</evidence>
<evidence type="ECO:0000313" key="9">
    <source>
        <dbReference type="Proteomes" id="UP001327560"/>
    </source>
</evidence>
<sequence>MNGSEITQSEEDTKWCIIACYNHVAAIRWQITLKWWCKAKTKWIVEGDCNSAYFHRIASMRMRKNNINCLKLTNGSLVLSDANILSAFVNHYKELWDSDNASISNPTSLMPYSTILNSDRERLIAPFSDTEVWNVVRSMPNDFNFILDLIKAKLGSWHSTFLSQARRVVLINSVLNSISIHSVSVNCFLRPPHLLGNIFGNLGLLLKSAPYVGNCSTRDSPPEPASWPLVLAQPTLVPFVPSKPKPAAYPPGLVTRIIAFSENYYGQILPEGNISSTSQSSSWIPPAQDLLKINCDGSYLDFAGGISMIVRNSEGVCLIAKSSYIEGNSPLVIEALAVREALKLVITNNLSNFVIQTDSKTLIHNVSDLGFSFSDGSRRAFKKDFSEDEEKLIARMFNLVGERWSLIAGRIPGRTAEEIEKYWTSRYSSSE</sequence>
<keyword evidence="2" id="KW-0805">Transcription regulation</keyword>
<dbReference type="CDD" id="cd00167">
    <property type="entry name" value="SANT"/>
    <property type="match status" value="1"/>
</dbReference>
<dbReference type="PROSITE" id="PS51294">
    <property type="entry name" value="HTH_MYB"/>
    <property type="match status" value="1"/>
</dbReference>
<dbReference type="Pfam" id="PF13456">
    <property type="entry name" value="RVT_3"/>
    <property type="match status" value="1"/>
</dbReference>
<dbReference type="InterPro" id="IPR009057">
    <property type="entry name" value="Homeodomain-like_sf"/>
</dbReference>
<proteinExistence type="predicted"/>
<evidence type="ECO:0000313" key="8">
    <source>
        <dbReference type="EMBL" id="WOL15156.1"/>
    </source>
</evidence>
<protein>
    <submittedName>
        <fullName evidence="8">Uncharacterized protein</fullName>
    </submittedName>
</protein>
<dbReference type="FunFam" id="1.10.10.60:FF:000160">
    <property type="entry name" value="MYB-like transcription factor"/>
    <property type="match status" value="1"/>
</dbReference>
<dbReference type="EMBL" id="CP136896">
    <property type="protein sequence ID" value="WOL15156.1"/>
    <property type="molecule type" value="Genomic_DNA"/>
</dbReference>
<name>A0AAQ3QJN0_9LILI</name>
<dbReference type="GO" id="GO:0090558">
    <property type="term" value="P:plant epidermis development"/>
    <property type="evidence" value="ECO:0007669"/>
    <property type="project" value="UniProtKB-ARBA"/>
</dbReference>
<keyword evidence="5" id="KW-0539">Nucleus</keyword>
<dbReference type="GO" id="GO:0009653">
    <property type="term" value="P:anatomical structure morphogenesis"/>
    <property type="evidence" value="ECO:0007669"/>
    <property type="project" value="UniProtKB-ARBA"/>
</dbReference>
<dbReference type="InterPro" id="IPR002156">
    <property type="entry name" value="RNaseH_domain"/>
</dbReference>
<dbReference type="Gene3D" id="1.10.10.60">
    <property type="entry name" value="Homeodomain-like"/>
    <property type="match status" value="1"/>
</dbReference>
<organism evidence="8 9">
    <name type="scientific">Canna indica</name>
    <name type="common">Indian-shot</name>
    <dbReference type="NCBI Taxonomy" id="4628"/>
    <lineage>
        <taxon>Eukaryota</taxon>
        <taxon>Viridiplantae</taxon>
        <taxon>Streptophyta</taxon>
        <taxon>Embryophyta</taxon>
        <taxon>Tracheophyta</taxon>
        <taxon>Spermatophyta</taxon>
        <taxon>Magnoliopsida</taxon>
        <taxon>Liliopsida</taxon>
        <taxon>Zingiberales</taxon>
        <taxon>Cannaceae</taxon>
        <taxon>Canna</taxon>
    </lineage>
</organism>
<dbReference type="GO" id="GO:0030154">
    <property type="term" value="P:cell differentiation"/>
    <property type="evidence" value="ECO:0007669"/>
    <property type="project" value="UniProtKB-ARBA"/>
</dbReference>
<dbReference type="PROSITE" id="PS50090">
    <property type="entry name" value="MYB_LIKE"/>
    <property type="match status" value="1"/>
</dbReference>
<evidence type="ECO:0000256" key="2">
    <source>
        <dbReference type="ARBA" id="ARBA00023015"/>
    </source>
</evidence>
<dbReference type="SUPFAM" id="SSF53098">
    <property type="entry name" value="Ribonuclease H-like"/>
    <property type="match status" value="1"/>
</dbReference>
<feature type="domain" description="HTH myb-type" evidence="7">
    <location>
        <begin position="382"/>
        <end position="431"/>
    </location>
</feature>
<dbReference type="GO" id="GO:0048731">
    <property type="term" value="P:system development"/>
    <property type="evidence" value="ECO:0007669"/>
    <property type="project" value="UniProtKB-ARBA"/>
</dbReference>
<gene>
    <name evidence="8" type="ORF">Cni_G23937</name>
</gene>
<dbReference type="PANTHER" id="PTHR47074:SF11">
    <property type="entry name" value="REVERSE TRANSCRIPTASE-LIKE PROTEIN"/>
    <property type="match status" value="1"/>
</dbReference>
<feature type="domain" description="Myb-like" evidence="6">
    <location>
        <begin position="377"/>
        <end position="427"/>
    </location>
</feature>
<reference evidence="8 9" key="1">
    <citation type="submission" date="2023-10" db="EMBL/GenBank/DDBJ databases">
        <title>Chromosome-scale genome assembly provides insights into flower coloration mechanisms of Canna indica.</title>
        <authorList>
            <person name="Li C."/>
        </authorList>
    </citation>
    <scope>NUCLEOTIDE SEQUENCE [LARGE SCALE GENOMIC DNA]</scope>
    <source>
        <tissue evidence="8">Flower</tissue>
    </source>
</reference>
<dbReference type="CDD" id="cd06222">
    <property type="entry name" value="RNase_H_like"/>
    <property type="match status" value="1"/>
</dbReference>
<dbReference type="InterPro" id="IPR044730">
    <property type="entry name" value="RNase_H-like_dom_plant"/>
</dbReference>
<keyword evidence="9" id="KW-1185">Reference proteome</keyword>
<dbReference type="AlphaFoldDB" id="A0AAQ3QJN0"/>
<evidence type="ECO:0000256" key="3">
    <source>
        <dbReference type="ARBA" id="ARBA00023125"/>
    </source>
</evidence>
<dbReference type="InterPro" id="IPR017930">
    <property type="entry name" value="Myb_dom"/>
</dbReference>
<dbReference type="GO" id="GO:0004523">
    <property type="term" value="F:RNA-DNA hybrid ribonuclease activity"/>
    <property type="evidence" value="ECO:0007669"/>
    <property type="project" value="InterPro"/>
</dbReference>
<evidence type="ECO:0000256" key="1">
    <source>
        <dbReference type="ARBA" id="ARBA00004123"/>
    </source>
</evidence>
<evidence type="ECO:0000259" key="6">
    <source>
        <dbReference type="PROSITE" id="PS50090"/>
    </source>
</evidence>
<evidence type="ECO:0000259" key="7">
    <source>
        <dbReference type="PROSITE" id="PS51294"/>
    </source>
</evidence>